<keyword evidence="3" id="KW-1185">Reference proteome</keyword>
<accession>A0ABV5TT37</accession>
<name>A0ABV5TT37_9ACTN</name>
<evidence type="ECO:0000313" key="2">
    <source>
        <dbReference type="EMBL" id="MFB9682311.1"/>
    </source>
</evidence>
<dbReference type="Proteomes" id="UP001589610">
    <property type="component" value="Unassembled WGS sequence"/>
</dbReference>
<reference evidence="2 3" key="1">
    <citation type="submission" date="2024-09" db="EMBL/GenBank/DDBJ databases">
        <authorList>
            <person name="Sun Q."/>
            <person name="Mori K."/>
        </authorList>
    </citation>
    <scope>NUCLEOTIDE SEQUENCE [LARGE SCALE GENOMIC DNA]</scope>
    <source>
        <strain evidence="2 3">JCM 3028</strain>
    </source>
</reference>
<gene>
    <name evidence="2" type="ORF">ACFFRH_43180</name>
</gene>
<proteinExistence type="predicted"/>
<feature type="compositionally biased region" description="Low complexity" evidence="1">
    <location>
        <begin position="69"/>
        <end position="82"/>
    </location>
</feature>
<comment type="caution">
    <text evidence="2">The sequence shown here is derived from an EMBL/GenBank/DDBJ whole genome shotgun (WGS) entry which is preliminary data.</text>
</comment>
<organism evidence="2 3">
    <name type="scientific">Streptosporangium vulgare</name>
    <dbReference type="NCBI Taxonomy" id="46190"/>
    <lineage>
        <taxon>Bacteria</taxon>
        <taxon>Bacillati</taxon>
        <taxon>Actinomycetota</taxon>
        <taxon>Actinomycetes</taxon>
        <taxon>Streptosporangiales</taxon>
        <taxon>Streptosporangiaceae</taxon>
        <taxon>Streptosporangium</taxon>
    </lineage>
</organism>
<evidence type="ECO:0000256" key="1">
    <source>
        <dbReference type="SAM" id="MobiDB-lite"/>
    </source>
</evidence>
<evidence type="ECO:0000313" key="3">
    <source>
        <dbReference type="Proteomes" id="UP001589610"/>
    </source>
</evidence>
<feature type="region of interest" description="Disordered" evidence="1">
    <location>
        <begin position="52"/>
        <end position="82"/>
    </location>
</feature>
<sequence length="82" mass="8895">MRQPIRRIAVHVIAAMNEVSCRGRSRLPEQAQNHGPPIFHGAWSTPGFTKADGGETGDGMLRRTPAPPAAAATWTRRAPTPR</sequence>
<dbReference type="RefSeq" id="WP_386163922.1">
    <property type="nucleotide sequence ID" value="NZ_JBHMBS010000055.1"/>
</dbReference>
<dbReference type="EMBL" id="JBHMBS010000055">
    <property type="protein sequence ID" value="MFB9682311.1"/>
    <property type="molecule type" value="Genomic_DNA"/>
</dbReference>
<protein>
    <submittedName>
        <fullName evidence="2">Uncharacterized protein</fullName>
    </submittedName>
</protein>